<gene>
    <name evidence="10" type="ORF">BV898_17820</name>
</gene>
<evidence type="ECO:0000256" key="6">
    <source>
        <dbReference type="ARBA" id="ARBA00023274"/>
    </source>
</evidence>
<comment type="function">
    <text evidence="9">Component of the mitochondrial large ribosomal subunit (mt-LSU). The mitochondrial ribosome (mitoribosome) is a large ribonucleoprotein complex responsible for the synthesis of proteins inside mitochondria.</text>
</comment>
<protein>
    <recommendedName>
        <fullName evidence="7">Large ribosomal subunit protein bL32m</fullName>
    </recommendedName>
    <alternativeName>
        <fullName evidence="8">39S ribosomal protein L32, mitochondrial</fullName>
    </alternativeName>
</protein>
<dbReference type="EMBL" id="MTYJ01000318">
    <property type="protein sequence ID" value="OWA53390.1"/>
    <property type="molecule type" value="Genomic_DNA"/>
</dbReference>
<keyword evidence="6" id="KW-0687">Ribonucleoprotein</keyword>
<dbReference type="InterPro" id="IPR011332">
    <property type="entry name" value="Ribosomal_zn-bd"/>
</dbReference>
<comment type="subcellular location">
    <subcellularLocation>
        <location evidence="1">Mitochondrion</location>
    </subcellularLocation>
</comment>
<keyword evidence="4 10" id="KW-0689">Ribosomal protein</keyword>
<evidence type="ECO:0000256" key="8">
    <source>
        <dbReference type="ARBA" id="ARBA00042577"/>
    </source>
</evidence>
<proteinExistence type="inferred from homology"/>
<organism evidence="10 11">
    <name type="scientific">Hypsibius exemplaris</name>
    <name type="common">Freshwater tardigrade</name>
    <dbReference type="NCBI Taxonomy" id="2072580"/>
    <lineage>
        <taxon>Eukaryota</taxon>
        <taxon>Metazoa</taxon>
        <taxon>Ecdysozoa</taxon>
        <taxon>Tardigrada</taxon>
        <taxon>Eutardigrada</taxon>
        <taxon>Parachela</taxon>
        <taxon>Hypsibioidea</taxon>
        <taxon>Hypsibiidae</taxon>
        <taxon>Hypsibius</taxon>
    </lineage>
</organism>
<dbReference type="AlphaFoldDB" id="A0A9X6RMT1"/>
<dbReference type="PANTHER" id="PTHR21026">
    <property type="entry name" value="39S RIBOSOMAL PROTEIN L32, MITOCHONDRIAL"/>
    <property type="match status" value="1"/>
</dbReference>
<evidence type="ECO:0000256" key="5">
    <source>
        <dbReference type="ARBA" id="ARBA00023128"/>
    </source>
</evidence>
<keyword evidence="11" id="KW-1185">Reference proteome</keyword>
<dbReference type="SUPFAM" id="SSF57829">
    <property type="entry name" value="Zn-binding ribosomal proteins"/>
    <property type="match status" value="1"/>
</dbReference>
<dbReference type="InterPro" id="IPR051991">
    <property type="entry name" value="Mitoribosomal_protein_bL32"/>
</dbReference>
<accession>A0A9X6RMT1</accession>
<dbReference type="InterPro" id="IPR002677">
    <property type="entry name" value="Ribosomal_bL32"/>
</dbReference>
<evidence type="ECO:0000256" key="7">
    <source>
        <dbReference type="ARBA" id="ARBA00039935"/>
    </source>
</evidence>
<evidence type="ECO:0000256" key="1">
    <source>
        <dbReference type="ARBA" id="ARBA00004173"/>
    </source>
</evidence>
<keyword evidence="5" id="KW-0496">Mitochondrion</keyword>
<name>A0A9X6RMT1_HYPEX</name>
<dbReference type="GO" id="GO:0006412">
    <property type="term" value="P:translation"/>
    <property type="evidence" value="ECO:0007669"/>
    <property type="project" value="InterPro"/>
</dbReference>
<evidence type="ECO:0000256" key="2">
    <source>
        <dbReference type="ARBA" id="ARBA00008560"/>
    </source>
</evidence>
<evidence type="ECO:0000313" key="10">
    <source>
        <dbReference type="EMBL" id="OWA53390.1"/>
    </source>
</evidence>
<dbReference type="OrthoDB" id="2014905at2759"/>
<dbReference type="Pfam" id="PF01783">
    <property type="entry name" value="Ribosomal_L32p"/>
    <property type="match status" value="1"/>
</dbReference>
<evidence type="ECO:0000256" key="4">
    <source>
        <dbReference type="ARBA" id="ARBA00022980"/>
    </source>
</evidence>
<dbReference type="Proteomes" id="UP000192578">
    <property type="component" value="Unassembled WGS sequence"/>
</dbReference>
<evidence type="ECO:0000256" key="3">
    <source>
        <dbReference type="ARBA" id="ARBA00022946"/>
    </source>
</evidence>
<keyword evidence="3" id="KW-0809">Transit peptide</keyword>
<dbReference type="GO" id="GO:0005762">
    <property type="term" value="C:mitochondrial large ribosomal subunit"/>
    <property type="evidence" value="ECO:0007669"/>
    <property type="project" value="TreeGrafter"/>
</dbReference>
<comment type="similarity">
    <text evidence="2">Belongs to the bacterial ribosomal protein bL32 family.</text>
</comment>
<evidence type="ECO:0000313" key="11">
    <source>
        <dbReference type="Proteomes" id="UP000192578"/>
    </source>
</evidence>
<dbReference type="PANTHER" id="PTHR21026:SF2">
    <property type="entry name" value="LARGE RIBOSOMAL SUBUNIT PROTEIN BL32M"/>
    <property type="match status" value="1"/>
</dbReference>
<reference evidence="11" key="1">
    <citation type="submission" date="2017-01" db="EMBL/GenBank/DDBJ databases">
        <title>Comparative genomics of anhydrobiosis in the tardigrade Hypsibius dujardini.</title>
        <authorList>
            <person name="Yoshida Y."/>
            <person name="Koutsovoulos G."/>
            <person name="Laetsch D."/>
            <person name="Stevens L."/>
            <person name="Kumar S."/>
            <person name="Horikawa D."/>
            <person name="Ishino K."/>
            <person name="Komine S."/>
            <person name="Tomita M."/>
            <person name="Blaxter M."/>
            <person name="Arakawa K."/>
        </authorList>
    </citation>
    <scope>NUCLEOTIDE SEQUENCE [LARGE SCALE GENOMIC DNA]</scope>
    <source>
        <strain evidence="11">Z151</strain>
    </source>
</reference>
<comment type="caution">
    <text evidence="10">The sequence shown here is derived from an EMBL/GenBank/DDBJ whole genome shotgun (WGS) entry which is preliminary data.</text>
</comment>
<dbReference type="GO" id="GO:0003735">
    <property type="term" value="F:structural constituent of ribosome"/>
    <property type="evidence" value="ECO:0007669"/>
    <property type="project" value="InterPro"/>
</dbReference>
<evidence type="ECO:0000256" key="9">
    <source>
        <dbReference type="ARBA" id="ARBA00045766"/>
    </source>
</evidence>
<sequence length="196" mass="22003">MFSLRITNAVRRVQELVDIFLIGGRYPGFPQLVVADTGYHPSASSPATQATTEPEQSFLESLKDGLLWAVPKKRSSVERRLKKQFGSSYMDPYKLRTDLIVCLHCGHYHEAHSLCGHCYQKVKAETKLIHDTMDITARDAELQSQEVVVVYEGENPDPVTTHGKRIVEVPKKRPLWFNSVLLTKVLPKGGAANDQS</sequence>